<reference evidence="1" key="1">
    <citation type="journal article" date="2014" name="Int. J. Syst. Evol. Microbiol.">
        <title>Complete genome sequence of Corynebacterium casei LMG S-19264T (=DSM 44701T), isolated from a smear-ripened cheese.</title>
        <authorList>
            <consortium name="US DOE Joint Genome Institute (JGI-PGF)"/>
            <person name="Walter F."/>
            <person name="Albersmeier A."/>
            <person name="Kalinowski J."/>
            <person name="Ruckert C."/>
        </authorList>
    </citation>
    <scope>NUCLEOTIDE SEQUENCE</scope>
    <source>
        <strain evidence="1">JCM 4391</strain>
    </source>
</reference>
<evidence type="ECO:0000313" key="2">
    <source>
        <dbReference type="Proteomes" id="UP000636661"/>
    </source>
</evidence>
<name>A0A918M8F3_9ACTN</name>
<proteinExistence type="predicted"/>
<protein>
    <submittedName>
        <fullName evidence="1">Uncharacterized protein</fullName>
    </submittedName>
</protein>
<dbReference type="RefSeq" id="WP_189554836.1">
    <property type="nucleotide sequence ID" value="NZ_BMTP01000031.1"/>
</dbReference>
<accession>A0A918M8F3</accession>
<gene>
    <name evidence="1" type="ORF">GCM10010274_64860</name>
</gene>
<organism evidence="1 2">
    <name type="scientific">Streptomyces lavendofoliae</name>
    <dbReference type="NCBI Taxonomy" id="67314"/>
    <lineage>
        <taxon>Bacteria</taxon>
        <taxon>Bacillati</taxon>
        <taxon>Actinomycetota</taxon>
        <taxon>Actinomycetes</taxon>
        <taxon>Kitasatosporales</taxon>
        <taxon>Streptomycetaceae</taxon>
        <taxon>Streptomyces</taxon>
    </lineage>
</organism>
<reference evidence="1" key="2">
    <citation type="submission" date="2020-09" db="EMBL/GenBank/DDBJ databases">
        <authorList>
            <person name="Sun Q."/>
            <person name="Ohkuma M."/>
        </authorList>
    </citation>
    <scope>NUCLEOTIDE SEQUENCE</scope>
    <source>
        <strain evidence="1">JCM 4391</strain>
    </source>
</reference>
<comment type="caution">
    <text evidence="1">The sequence shown here is derived from an EMBL/GenBank/DDBJ whole genome shotgun (WGS) entry which is preliminary data.</text>
</comment>
<dbReference type="AlphaFoldDB" id="A0A918M8F3"/>
<dbReference type="Proteomes" id="UP000636661">
    <property type="component" value="Unassembled WGS sequence"/>
</dbReference>
<evidence type="ECO:0000313" key="1">
    <source>
        <dbReference type="EMBL" id="GGU67415.1"/>
    </source>
</evidence>
<dbReference type="EMBL" id="BMTP01000031">
    <property type="protein sequence ID" value="GGU67415.1"/>
    <property type="molecule type" value="Genomic_DNA"/>
</dbReference>
<keyword evidence="2" id="KW-1185">Reference proteome</keyword>
<sequence>MLSPERLERLRGQLDTGRRRLDTARSHTGRVATAAGAAMATAGLFTPEVTGESLVATVVATGAGLVFLPTRKATKFKETKVVTEHHDGMSVHTRTEPTHQARTASVLYAAPGVSLMAVLVAERIVPGVHWGEALAVALWSAGTWWLRPGRAARHMLVPPLPPIEKTADVAVAEQPAYDHPAAQWWAERAAVEGGAAPGTLLEDVERTGESAMRAVIRSVIPGEPVPDISVRRLSALMDVPEDLIAVGPVPGRGASVRLLTVGTADEALDARTVWATRIAPLAMPGGVITEINFGRMTAAVDMTKEIDA</sequence>